<dbReference type="VEuPathDB" id="ToxoDB:CSUI_005901"/>
<reference evidence="1 2" key="1">
    <citation type="journal article" date="2017" name="Int. J. Parasitol.">
        <title>The genome of the protozoan parasite Cystoisospora suis and a reverse vaccinology approach to identify vaccine candidates.</title>
        <authorList>
            <person name="Palmieri N."/>
            <person name="Shrestha A."/>
            <person name="Ruttkowski B."/>
            <person name="Beck T."/>
            <person name="Vogl C."/>
            <person name="Tomley F."/>
            <person name="Blake D.P."/>
            <person name="Joachim A."/>
        </authorList>
    </citation>
    <scope>NUCLEOTIDE SEQUENCE [LARGE SCALE GENOMIC DNA]</scope>
    <source>
        <strain evidence="1 2">Wien I</strain>
    </source>
</reference>
<evidence type="ECO:0000313" key="1">
    <source>
        <dbReference type="EMBL" id="PHJ20266.1"/>
    </source>
</evidence>
<sequence length="72" mass="8229">RRSNCKEPRSDSLQKIAEKASPPLWPKFIANRVTQKPEGPMQIGGVNSICHAQRCRARYASLLQRVRNCSRH</sequence>
<keyword evidence="2" id="KW-1185">Reference proteome</keyword>
<proteinExistence type="predicted"/>
<dbReference type="AlphaFoldDB" id="A0A2C6KWB9"/>
<name>A0A2C6KWB9_9APIC</name>
<dbReference type="GeneID" id="94429278"/>
<accession>A0A2C6KWB9</accession>
<dbReference type="Proteomes" id="UP000221165">
    <property type="component" value="Unassembled WGS sequence"/>
</dbReference>
<protein>
    <submittedName>
        <fullName evidence="1">Uncharacterized protein</fullName>
    </submittedName>
</protein>
<evidence type="ECO:0000313" key="2">
    <source>
        <dbReference type="Proteomes" id="UP000221165"/>
    </source>
</evidence>
<feature type="non-terminal residue" evidence="1">
    <location>
        <position position="1"/>
    </location>
</feature>
<dbReference type="RefSeq" id="XP_067921956.1">
    <property type="nucleotide sequence ID" value="XM_068066067.1"/>
</dbReference>
<dbReference type="EMBL" id="MIGC01002918">
    <property type="protein sequence ID" value="PHJ20266.1"/>
    <property type="molecule type" value="Genomic_DNA"/>
</dbReference>
<gene>
    <name evidence="1" type="ORF">CSUI_005901</name>
</gene>
<comment type="caution">
    <text evidence="1">The sequence shown here is derived from an EMBL/GenBank/DDBJ whole genome shotgun (WGS) entry which is preliminary data.</text>
</comment>
<organism evidence="1 2">
    <name type="scientific">Cystoisospora suis</name>
    <dbReference type="NCBI Taxonomy" id="483139"/>
    <lineage>
        <taxon>Eukaryota</taxon>
        <taxon>Sar</taxon>
        <taxon>Alveolata</taxon>
        <taxon>Apicomplexa</taxon>
        <taxon>Conoidasida</taxon>
        <taxon>Coccidia</taxon>
        <taxon>Eucoccidiorida</taxon>
        <taxon>Eimeriorina</taxon>
        <taxon>Sarcocystidae</taxon>
        <taxon>Cystoisospora</taxon>
    </lineage>
</organism>